<keyword evidence="3" id="KW-1185">Reference proteome</keyword>
<organism evidence="2 3">
    <name type="scientific">Stutzerimonas zhaodongensis</name>
    <dbReference type="NCBI Taxonomy" id="1176257"/>
    <lineage>
        <taxon>Bacteria</taxon>
        <taxon>Pseudomonadati</taxon>
        <taxon>Pseudomonadota</taxon>
        <taxon>Gammaproteobacteria</taxon>
        <taxon>Pseudomonadales</taxon>
        <taxon>Pseudomonadaceae</taxon>
        <taxon>Stutzerimonas</taxon>
    </lineage>
</organism>
<dbReference type="EMBL" id="CP076683">
    <property type="protein sequence ID" value="QWV18477.1"/>
    <property type="molecule type" value="Genomic_DNA"/>
</dbReference>
<evidence type="ECO:0000259" key="1">
    <source>
        <dbReference type="Pfam" id="PF00534"/>
    </source>
</evidence>
<proteinExistence type="predicted"/>
<dbReference type="Pfam" id="PF00534">
    <property type="entry name" value="Glycos_transf_1"/>
    <property type="match status" value="1"/>
</dbReference>
<dbReference type="Proteomes" id="UP000683436">
    <property type="component" value="Chromosome"/>
</dbReference>
<evidence type="ECO:0000313" key="2">
    <source>
        <dbReference type="EMBL" id="QWV18477.1"/>
    </source>
</evidence>
<feature type="domain" description="Glycosyl transferase family 1" evidence="1">
    <location>
        <begin position="164"/>
        <end position="286"/>
    </location>
</feature>
<reference evidence="2 3" key="1">
    <citation type="submission" date="2021-06" db="EMBL/GenBank/DDBJ databases">
        <title>Microbial metabolic specificity influences pelagic lipid remineralization.</title>
        <authorList>
            <person name="Behrendt L."/>
            <person name="Hunter J.E."/>
            <person name="Alcolombri U."/>
            <person name="Smriga S."/>
            <person name="Mincer T."/>
            <person name="Lowenstein D.P."/>
            <person name="Peaudecerf F.J."/>
            <person name="Fernandez V.I."/>
            <person name="Fredricks H."/>
            <person name="Almblad H."/>
            <person name="Harrison J.J."/>
            <person name="Stocker R."/>
            <person name="Van Mooy B.A.S."/>
        </authorList>
    </citation>
    <scope>NUCLEOTIDE SEQUENCE [LARGE SCALE GENOMIC DNA]</scope>
    <source>
        <strain evidence="2 3">A252</strain>
    </source>
</reference>
<dbReference type="InterPro" id="IPR001296">
    <property type="entry name" value="Glyco_trans_1"/>
</dbReference>
<dbReference type="RefSeq" id="WP_216707087.1">
    <property type="nucleotide sequence ID" value="NZ_CP076683.1"/>
</dbReference>
<protein>
    <submittedName>
        <fullName evidence="2">Glycosyltransferase family 4 protein</fullName>
    </submittedName>
</protein>
<name>A0ABX8IXI3_9GAMM</name>
<dbReference type="PANTHER" id="PTHR46401">
    <property type="entry name" value="GLYCOSYLTRANSFERASE WBBK-RELATED"/>
    <property type="match status" value="1"/>
</dbReference>
<gene>
    <name evidence="2" type="ORF">KQ248_07385</name>
</gene>
<evidence type="ECO:0000313" key="3">
    <source>
        <dbReference type="Proteomes" id="UP000683436"/>
    </source>
</evidence>
<dbReference type="PANTHER" id="PTHR46401:SF9">
    <property type="entry name" value="MANNOSYLTRANSFERASE A"/>
    <property type="match status" value="1"/>
</dbReference>
<dbReference type="CDD" id="cd03809">
    <property type="entry name" value="GT4_MtfB-like"/>
    <property type="match status" value="1"/>
</dbReference>
<accession>A0ABX8IXI3</accession>
<sequence length="331" mass="37059">MDVRVAPVRFEGERWYLLPGLAPHPLEGAVTTRQEQGIEFLPGEGDHLLMFDASWYLEPWPAIDRALEQGAQVHAMVHDLLPIEQPVWFRPGLQQRFGCHLDALLGRVGVLFAPSVHVQQRLAEYVNRKGLSVELKLLPHGGDFFAGEPLRSPHGLPTSLQTGQGPIFLVTGTLEPRKQHALILDAFDELWNSLHPAKLLFVGRSGWKVDALIDRIDHHPRLHDRLFHLQQIDDAMLDWLYRNVDGLIYLSRAEGFGLPVLEASMRGCPVIATDLPVLREAGGNWPLYIQPRQEALTQALMHPASRKPASAGRTWASTLARLVATLENAYA</sequence>